<evidence type="ECO:0000313" key="2">
    <source>
        <dbReference type="EMBL" id="CAE4608582.1"/>
    </source>
</evidence>
<proteinExistence type="predicted"/>
<organism evidence="2">
    <name type="scientific">Alexandrium monilatum</name>
    <dbReference type="NCBI Taxonomy" id="311494"/>
    <lineage>
        <taxon>Eukaryota</taxon>
        <taxon>Sar</taxon>
        <taxon>Alveolata</taxon>
        <taxon>Dinophyceae</taxon>
        <taxon>Gonyaulacales</taxon>
        <taxon>Pyrocystaceae</taxon>
        <taxon>Alexandrium</taxon>
    </lineage>
</organism>
<accession>A0A7S4VXH1</accession>
<gene>
    <name evidence="2" type="ORF">AMON00008_LOCUS32637</name>
</gene>
<dbReference type="EMBL" id="HBNR01046876">
    <property type="protein sequence ID" value="CAE4608582.1"/>
    <property type="molecule type" value="Transcribed_RNA"/>
</dbReference>
<evidence type="ECO:0000256" key="1">
    <source>
        <dbReference type="SAM" id="MobiDB-lite"/>
    </source>
</evidence>
<protein>
    <submittedName>
        <fullName evidence="2">Uncharacterized protein</fullName>
    </submittedName>
</protein>
<name>A0A7S4VXH1_9DINO</name>
<feature type="region of interest" description="Disordered" evidence="1">
    <location>
        <begin position="1"/>
        <end position="23"/>
    </location>
</feature>
<reference evidence="2" key="1">
    <citation type="submission" date="2021-01" db="EMBL/GenBank/DDBJ databases">
        <authorList>
            <person name="Corre E."/>
            <person name="Pelletier E."/>
            <person name="Niang G."/>
            <person name="Scheremetjew M."/>
            <person name="Finn R."/>
            <person name="Kale V."/>
            <person name="Holt S."/>
            <person name="Cochrane G."/>
            <person name="Meng A."/>
            <person name="Brown T."/>
            <person name="Cohen L."/>
        </authorList>
    </citation>
    <scope>NUCLEOTIDE SEQUENCE</scope>
    <source>
        <strain evidence="2">CCMP3105</strain>
    </source>
</reference>
<dbReference type="AlphaFoldDB" id="A0A7S4VXH1"/>
<sequence length="258" mass="27809">MSEPGRLACYDSEGSDRDLPPASRRSSRAALAGVLTATLCVAVGVSYLARPQGTTRVVRSLIDSGKDTSEELTAACSSTPFVGPDSVPSYNHESCMAKHLTNNNCYNYALDIVARDWLYPGACSVGAPRCTFLFSCDIVTLCAKADGLIYLGKSLPPGKPARGHYVALLNGGRTTSYHWLRQDEDGYWSYKDGPGNVSRVDNRGDLISDPPSLVAAGLMEPYYEFCGYFTAVPSKVVKNVCCENNRCCGEECPSTEVV</sequence>